<gene>
    <name evidence="1" type="ORF">BDY19DRAFT_1051375</name>
</gene>
<comment type="caution">
    <text evidence="1">The sequence shown here is derived from an EMBL/GenBank/DDBJ whole genome shotgun (WGS) entry which is preliminary data.</text>
</comment>
<dbReference type="EMBL" id="MU274945">
    <property type="protein sequence ID" value="KAI0084256.1"/>
    <property type="molecule type" value="Genomic_DNA"/>
</dbReference>
<accession>A0ACB8TQP1</accession>
<evidence type="ECO:0000313" key="1">
    <source>
        <dbReference type="EMBL" id="KAI0084256.1"/>
    </source>
</evidence>
<proteinExistence type="predicted"/>
<keyword evidence="2" id="KW-1185">Reference proteome</keyword>
<evidence type="ECO:0000313" key="2">
    <source>
        <dbReference type="Proteomes" id="UP001055072"/>
    </source>
</evidence>
<protein>
    <submittedName>
        <fullName evidence="1">Uncharacterized protein</fullName>
    </submittedName>
</protein>
<feature type="non-terminal residue" evidence="1">
    <location>
        <position position="157"/>
    </location>
</feature>
<dbReference type="Proteomes" id="UP001055072">
    <property type="component" value="Unassembled WGS sequence"/>
</dbReference>
<reference evidence="1" key="1">
    <citation type="journal article" date="2021" name="Environ. Microbiol.">
        <title>Gene family expansions and transcriptome signatures uncover fungal adaptations to wood decay.</title>
        <authorList>
            <person name="Hage H."/>
            <person name="Miyauchi S."/>
            <person name="Viragh M."/>
            <person name="Drula E."/>
            <person name="Min B."/>
            <person name="Chaduli D."/>
            <person name="Navarro D."/>
            <person name="Favel A."/>
            <person name="Norest M."/>
            <person name="Lesage-Meessen L."/>
            <person name="Balint B."/>
            <person name="Merenyi Z."/>
            <person name="de Eugenio L."/>
            <person name="Morin E."/>
            <person name="Martinez A.T."/>
            <person name="Baldrian P."/>
            <person name="Stursova M."/>
            <person name="Martinez M.J."/>
            <person name="Novotny C."/>
            <person name="Magnuson J.K."/>
            <person name="Spatafora J.W."/>
            <person name="Maurice S."/>
            <person name="Pangilinan J."/>
            <person name="Andreopoulos W."/>
            <person name="LaButti K."/>
            <person name="Hundley H."/>
            <person name="Na H."/>
            <person name="Kuo A."/>
            <person name="Barry K."/>
            <person name="Lipzen A."/>
            <person name="Henrissat B."/>
            <person name="Riley R."/>
            <person name="Ahrendt S."/>
            <person name="Nagy L.G."/>
            <person name="Grigoriev I.V."/>
            <person name="Martin F."/>
            <person name="Rosso M.N."/>
        </authorList>
    </citation>
    <scope>NUCLEOTIDE SEQUENCE</scope>
    <source>
        <strain evidence="1">CBS 384.51</strain>
    </source>
</reference>
<sequence length="157" mass="17523">MIVDVHLLWPWANPALSTVHKISGVTVLRARSSQTLMIASHRTLPKTKQGFGVGQIQYTPKSNSDTATAEHPRVFQAHINPTPFYAFTVYTLLTNKLNTPKYHGLGAIRVEGFHVSNICKAVQYRSNCGCLRRPFDVRKLGVAKSKLHFQLHASSND</sequence>
<organism evidence="1 2">
    <name type="scientific">Irpex rosettiformis</name>
    <dbReference type="NCBI Taxonomy" id="378272"/>
    <lineage>
        <taxon>Eukaryota</taxon>
        <taxon>Fungi</taxon>
        <taxon>Dikarya</taxon>
        <taxon>Basidiomycota</taxon>
        <taxon>Agaricomycotina</taxon>
        <taxon>Agaricomycetes</taxon>
        <taxon>Polyporales</taxon>
        <taxon>Irpicaceae</taxon>
        <taxon>Irpex</taxon>
    </lineage>
</organism>
<name>A0ACB8TQP1_9APHY</name>